<dbReference type="GO" id="GO:0009251">
    <property type="term" value="P:glucan catabolic process"/>
    <property type="evidence" value="ECO:0007669"/>
    <property type="project" value="TreeGrafter"/>
</dbReference>
<feature type="domain" description="Fibronectin type III-like" evidence="18">
    <location>
        <begin position="666"/>
        <end position="735"/>
    </location>
</feature>
<evidence type="ECO:0000256" key="10">
    <source>
        <dbReference type="ARBA" id="ARBA00023295"/>
    </source>
</evidence>
<evidence type="ECO:0000313" key="19">
    <source>
        <dbReference type="EMBL" id="CAF3565798.1"/>
    </source>
</evidence>
<evidence type="ECO:0000256" key="14">
    <source>
        <dbReference type="ARBA" id="ARBA00041276"/>
    </source>
</evidence>
<comment type="catalytic activity">
    <reaction evidence="1">
        <text>Hydrolysis of terminal, non-reducing beta-D-glucosyl residues with release of beta-D-glucose.</text>
        <dbReference type="EC" id="3.2.1.21"/>
    </reaction>
</comment>
<name>A0A818L7V7_9BILA</name>
<evidence type="ECO:0000256" key="4">
    <source>
        <dbReference type="ARBA" id="ARBA00005336"/>
    </source>
</evidence>
<dbReference type="InterPro" id="IPR001764">
    <property type="entry name" value="Glyco_hydro_3_N"/>
</dbReference>
<dbReference type="InterPro" id="IPR013783">
    <property type="entry name" value="Ig-like_fold"/>
</dbReference>
<evidence type="ECO:0000256" key="1">
    <source>
        <dbReference type="ARBA" id="ARBA00000448"/>
    </source>
</evidence>
<protein>
    <recommendedName>
        <fullName evidence="13">Probable beta-glucosidase G</fullName>
        <ecNumber evidence="5">3.2.1.21</ecNumber>
    </recommendedName>
    <alternativeName>
        <fullName evidence="14">Beta-D-glucoside glucohydrolase G</fullName>
    </alternativeName>
    <alternativeName>
        <fullName evidence="15">Cellobiase G</fullName>
    </alternativeName>
    <alternativeName>
        <fullName evidence="16">Gentiobiase G</fullName>
    </alternativeName>
</protein>
<dbReference type="GO" id="GO:0008422">
    <property type="term" value="F:beta-glucosidase activity"/>
    <property type="evidence" value="ECO:0007669"/>
    <property type="project" value="UniProtKB-EC"/>
</dbReference>
<comment type="similarity">
    <text evidence="4">Belongs to the glycosyl hydrolase 3 family.</text>
</comment>
<dbReference type="InterPro" id="IPR017853">
    <property type="entry name" value="GH"/>
</dbReference>
<evidence type="ECO:0000256" key="15">
    <source>
        <dbReference type="ARBA" id="ARBA00041601"/>
    </source>
</evidence>
<keyword evidence="7 17" id="KW-0732">Signal</keyword>
<gene>
    <name evidence="19" type="ORF">OTI717_LOCUS5044</name>
</gene>
<keyword evidence="9" id="KW-0119">Carbohydrate metabolism</keyword>
<dbReference type="InterPro" id="IPR036962">
    <property type="entry name" value="Glyco_hydro_3_N_sf"/>
</dbReference>
<dbReference type="Proteomes" id="UP000663823">
    <property type="component" value="Unassembled WGS sequence"/>
</dbReference>
<dbReference type="FunFam" id="3.20.20.300:FF:000002">
    <property type="entry name" value="Probable beta-glucosidase"/>
    <property type="match status" value="1"/>
</dbReference>
<sequence>MMYDYIVLIGILSTCFSFTNSASIPTQPYKITNVVTRSWDEAIALAKGFAAQMTLEEKCNMTAGVGGHCAGFVSPVPHLNFGGLCFQDSPSGVGDGVQFSTAFVAGIHIAATWDRDLFYQRAAAIGQEFRGKGVHFALGPMMNIDRNALHGRNWEGFGADPYLSGENSYYYVKGLQDQGVVATAKHYICNEQESNRTYHPKTGPSQGYSANLDDKTMHEIYLWPFAASVAAGAGSVMCSYNQVNGTQACQNNKILNELLKDELQFQGNVMSDWGATKVGVESALGGLDIEMPGRDGLMGYALLPAVKNGSITEARINDMIIRILAPYFLLGQDQDYPSLNLNNDATRDHYLLNRHIGTAGIILLKNIDNTLPFNMNTEKFYSIYGSAASRYNDGVDPHGLDGLDGALYQGGGSGYVRPTYFIDPLTALLTKARDFHLQIQYVVDQDDYVAINHSLENSGFLGGKCLVFINAWSSEGRDRHNLFAYHNGDKLVNTIAARCASTIVIVNSVSQLNLEAWIENSNVTAVVWSGLPGPEYGSAIVDILFGNYNPGGKLVFTIAKNDSDYGTNITETYNSNYTEGVFLDYRHFDKNNIIPRHYFGYGLSYTTFSFSTLMISKVGQENHIGQSLYRQRRISSYSNKALLRFYEPVYSITFTITNTGNIDGSEVPQLYLGFPEEAAEPPKILRGFERVYLEAGESKTVTLVLTERDISYWNTVNQKWIIASGKYTVWIATSANNADIKLEVSVSILNENNNELPIQTDSNHPIELIIPRDPNLIIPPMFLQDVISTNDIQHDQLFYLKFINITNDSLYTYFIDNQRTINHQLVIFGLRELNSTETKYICSNQPITDPPIIDKRFDFTSNYKILIYTSGCYYLDANNHWQSNGLVVGPLTNHYQTQCYSNQLK</sequence>
<dbReference type="Pfam" id="PF14310">
    <property type="entry name" value="Fn3-like"/>
    <property type="match status" value="1"/>
</dbReference>
<comment type="pathway">
    <text evidence="3">Glycan metabolism; cellulose degradation.</text>
</comment>
<feature type="chain" id="PRO_5032556763" description="Probable beta-glucosidase G" evidence="17">
    <location>
        <begin position="22"/>
        <end position="905"/>
    </location>
</feature>
<keyword evidence="6" id="KW-0964">Secreted</keyword>
<keyword evidence="11" id="KW-0624">Polysaccharide degradation</keyword>
<dbReference type="Pfam" id="PF01915">
    <property type="entry name" value="Glyco_hydro_3_C"/>
    <property type="match status" value="1"/>
</dbReference>
<comment type="subcellular location">
    <subcellularLocation>
        <location evidence="2">Secreted</location>
    </subcellularLocation>
</comment>
<evidence type="ECO:0000256" key="11">
    <source>
        <dbReference type="ARBA" id="ARBA00023326"/>
    </source>
</evidence>
<dbReference type="InterPro" id="IPR002772">
    <property type="entry name" value="Glyco_hydro_3_C"/>
</dbReference>
<dbReference type="PRINTS" id="PR00133">
    <property type="entry name" value="GLHYDRLASE3"/>
</dbReference>
<dbReference type="PANTHER" id="PTHR42715">
    <property type="entry name" value="BETA-GLUCOSIDASE"/>
    <property type="match status" value="1"/>
</dbReference>
<dbReference type="Gene3D" id="3.20.20.300">
    <property type="entry name" value="Glycoside hydrolase, family 3, N-terminal domain"/>
    <property type="match status" value="1"/>
</dbReference>
<evidence type="ECO:0000256" key="8">
    <source>
        <dbReference type="ARBA" id="ARBA00022801"/>
    </source>
</evidence>
<comment type="function">
    <text evidence="12">Beta-glucosidases are one of a number of cellulolytic enzymes involved in the degradation of cellulosic biomass. Catalyzes the last step releasing glucose from the inhibitory cellobiose.</text>
</comment>
<dbReference type="GO" id="GO:0005576">
    <property type="term" value="C:extracellular region"/>
    <property type="evidence" value="ECO:0007669"/>
    <property type="project" value="UniProtKB-SubCell"/>
</dbReference>
<keyword evidence="10" id="KW-0326">Glycosidase</keyword>
<dbReference type="InterPro" id="IPR036881">
    <property type="entry name" value="Glyco_hydro_3_C_sf"/>
</dbReference>
<dbReference type="PANTHER" id="PTHR42715:SF12">
    <property type="entry name" value="BETA-GLUCOSIDASE G-RELATED"/>
    <property type="match status" value="1"/>
</dbReference>
<reference evidence="19" key="1">
    <citation type="submission" date="2021-02" db="EMBL/GenBank/DDBJ databases">
        <authorList>
            <person name="Nowell W R."/>
        </authorList>
    </citation>
    <scope>NUCLEOTIDE SEQUENCE</scope>
</reference>
<evidence type="ECO:0000259" key="18">
    <source>
        <dbReference type="SMART" id="SM01217"/>
    </source>
</evidence>
<evidence type="ECO:0000256" key="16">
    <source>
        <dbReference type="ARBA" id="ARBA00041808"/>
    </source>
</evidence>
<evidence type="ECO:0000256" key="17">
    <source>
        <dbReference type="SAM" id="SignalP"/>
    </source>
</evidence>
<feature type="signal peptide" evidence="17">
    <location>
        <begin position="1"/>
        <end position="21"/>
    </location>
</feature>
<dbReference type="AlphaFoldDB" id="A0A818L7V7"/>
<dbReference type="Pfam" id="PF00933">
    <property type="entry name" value="Glyco_hydro_3"/>
    <property type="match status" value="1"/>
</dbReference>
<accession>A0A818L7V7</accession>
<evidence type="ECO:0000256" key="3">
    <source>
        <dbReference type="ARBA" id="ARBA00004987"/>
    </source>
</evidence>
<dbReference type="InterPro" id="IPR050288">
    <property type="entry name" value="Cellulose_deg_GH3"/>
</dbReference>
<dbReference type="SUPFAM" id="SSF51445">
    <property type="entry name" value="(Trans)glycosidases"/>
    <property type="match status" value="1"/>
</dbReference>
<comment type="caution">
    <text evidence="19">The sequence shown here is derived from an EMBL/GenBank/DDBJ whole genome shotgun (WGS) entry which is preliminary data.</text>
</comment>
<dbReference type="SMART" id="SM01217">
    <property type="entry name" value="Fn3_like"/>
    <property type="match status" value="1"/>
</dbReference>
<evidence type="ECO:0000256" key="2">
    <source>
        <dbReference type="ARBA" id="ARBA00004613"/>
    </source>
</evidence>
<evidence type="ECO:0000313" key="20">
    <source>
        <dbReference type="Proteomes" id="UP000663823"/>
    </source>
</evidence>
<organism evidence="19 20">
    <name type="scientific">Rotaria sordida</name>
    <dbReference type="NCBI Taxonomy" id="392033"/>
    <lineage>
        <taxon>Eukaryota</taxon>
        <taxon>Metazoa</taxon>
        <taxon>Spiralia</taxon>
        <taxon>Gnathifera</taxon>
        <taxon>Rotifera</taxon>
        <taxon>Eurotatoria</taxon>
        <taxon>Bdelloidea</taxon>
        <taxon>Philodinida</taxon>
        <taxon>Philodinidae</taxon>
        <taxon>Rotaria</taxon>
    </lineage>
</organism>
<proteinExistence type="inferred from homology"/>
<dbReference type="InterPro" id="IPR026891">
    <property type="entry name" value="Fn3-like"/>
</dbReference>
<evidence type="ECO:0000256" key="5">
    <source>
        <dbReference type="ARBA" id="ARBA00012744"/>
    </source>
</evidence>
<dbReference type="Gene3D" id="3.40.50.1700">
    <property type="entry name" value="Glycoside hydrolase family 3 C-terminal domain"/>
    <property type="match status" value="1"/>
</dbReference>
<evidence type="ECO:0000256" key="6">
    <source>
        <dbReference type="ARBA" id="ARBA00022525"/>
    </source>
</evidence>
<keyword evidence="8" id="KW-0378">Hydrolase</keyword>
<dbReference type="SUPFAM" id="SSF52279">
    <property type="entry name" value="Beta-D-glucan exohydrolase, C-terminal domain"/>
    <property type="match status" value="1"/>
</dbReference>
<dbReference type="EMBL" id="CAJOAX010000319">
    <property type="protein sequence ID" value="CAF3565798.1"/>
    <property type="molecule type" value="Genomic_DNA"/>
</dbReference>
<evidence type="ECO:0000256" key="7">
    <source>
        <dbReference type="ARBA" id="ARBA00022729"/>
    </source>
</evidence>
<evidence type="ECO:0000256" key="12">
    <source>
        <dbReference type="ARBA" id="ARBA00024983"/>
    </source>
</evidence>
<dbReference type="EC" id="3.2.1.21" evidence="5"/>
<evidence type="ECO:0000256" key="13">
    <source>
        <dbReference type="ARBA" id="ARBA00039579"/>
    </source>
</evidence>
<evidence type="ECO:0000256" key="9">
    <source>
        <dbReference type="ARBA" id="ARBA00023277"/>
    </source>
</evidence>
<dbReference type="Gene3D" id="2.60.40.10">
    <property type="entry name" value="Immunoglobulins"/>
    <property type="match status" value="1"/>
</dbReference>